<feature type="compositionally biased region" description="Acidic residues" evidence="1">
    <location>
        <begin position="79"/>
        <end position="98"/>
    </location>
</feature>
<gene>
    <name evidence="2" type="ORF">M501DRAFT_850495</name>
</gene>
<name>A0A9P4VQ80_9PEZI</name>
<feature type="compositionally biased region" description="Acidic residues" evidence="1">
    <location>
        <begin position="45"/>
        <end position="54"/>
    </location>
</feature>
<dbReference type="Proteomes" id="UP000799429">
    <property type="component" value="Unassembled WGS sequence"/>
</dbReference>
<accession>A0A9P4VQ80</accession>
<comment type="caution">
    <text evidence="2">The sequence shown here is derived from an EMBL/GenBank/DDBJ whole genome shotgun (WGS) entry which is preliminary data.</text>
</comment>
<evidence type="ECO:0000256" key="1">
    <source>
        <dbReference type="SAM" id="MobiDB-lite"/>
    </source>
</evidence>
<dbReference type="EMBL" id="MU006097">
    <property type="protein sequence ID" value="KAF2838050.1"/>
    <property type="molecule type" value="Genomic_DNA"/>
</dbReference>
<feature type="compositionally biased region" description="Basic and acidic residues" evidence="1">
    <location>
        <begin position="8"/>
        <end position="33"/>
    </location>
</feature>
<evidence type="ECO:0000313" key="3">
    <source>
        <dbReference type="Proteomes" id="UP000799429"/>
    </source>
</evidence>
<keyword evidence="3" id="KW-1185">Reference proteome</keyword>
<sequence length="105" mass="11625">MAKSKLKSALERYQSVDHKAERDKKLRKQAERNKKQKKQKHSEDTPEDEGEEAVEGGVALNGSGERAKAKTTKKPINGVEDEVWETDEEEEEGSEDGEGTAGIAV</sequence>
<protein>
    <submittedName>
        <fullName evidence="2">Uncharacterized protein</fullName>
    </submittedName>
</protein>
<dbReference type="AlphaFoldDB" id="A0A9P4VQ80"/>
<proteinExistence type="predicted"/>
<feature type="region of interest" description="Disordered" evidence="1">
    <location>
        <begin position="1"/>
        <end position="105"/>
    </location>
</feature>
<reference evidence="2" key="1">
    <citation type="journal article" date="2020" name="Stud. Mycol.">
        <title>101 Dothideomycetes genomes: a test case for predicting lifestyles and emergence of pathogens.</title>
        <authorList>
            <person name="Haridas S."/>
            <person name="Albert R."/>
            <person name="Binder M."/>
            <person name="Bloem J."/>
            <person name="Labutti K."/>
            <person name="Salamov A."/>
            <person name="Andreopoulos B."/>
            <person name="Baker S."/>
            <person name="Barry K."/>
            <person name="Bills G."/>
            <person name="Bluhm B."/>
            <person name="Cannon C."/>
            <person name="Castanera R."/>
            <person name="Culley D."/>
            <person name="Daum C."/>
            <person name="Ezra D."/>
            <person name="Gonzalez J."/>
            <person name="Henrissat B."/>
            <person name="Kuo A."/>
            <person name="Liang C."/>
            <person name="Lipzen A."/>
            <person name="Lutzoni F."/>
            <person name="Magnuson J."/>
            <person name="Mondo S."/>
            <person name="Nolan M."/>
            <person name="Ohm R."/>
            <person name="Pangilinan J."/>
            <person name="Park H.-J."/>
            <person name="Ramirez L."/>
            <person name="Alfaro M."/>
            <person name="Sun H."/>
            <person name="Tritt A."/>
            <person name="Yoshinaga Y."/>
            <person name="Zwiers L.-H."/>
            <person name="Turgeon B."/>
            <person name="Goodwin S."/>
            <person name="Spatafora J."/>
            <person name="Crous P."/>
            <person name="Grigoriev I."/>
        </authorList>
    </citation>
    <scope>NUCLEOTIDE SEQUENCE</scope>
    <source>
        <strain evidence="2">CBS 101060</strain>
    </source>
</reference>
<evidence type="ECO:0000313" key="2">
    <source>
        <dbReference type="EMBL" id="KAF2838050.1"/>
    </source>
</evidence>
<organism evidence="2 3">
    <name type="scientific">Patellaria atrata CBS 101060</name>
    <dbReference type="NCBI Taxonomy" id="1346257"/>
    <lineage>
        <taxon>Eukaryota</taxon>
        <taxon>Fungi</taxon>
        <taxon>Dikarya</taxon>
        <taxon>Ascomycota</taxon>
        <taxon>Pezizomycotina</taxon>
        <taxon>Dothideomycetes</taxon>
        <taxon>Dothideomycetes incertae sedis</taxon>
        <taxon>Patellariales</taxon>
        <taxon>Patellariaceae</taxon>
        <taxon>Patellaria</taxon>
    </lineage>
</organism>